<keyword evidence="4" id="KW-1185">Reference proteome</keyword>
<organism evidence="3 4">
    <name type="scientific">Streptomyces luteogriseus</name>
    <dbReference type="NCBI Taxonomy" id="68233"/>
    <lineage>
        <taxon>Bacteria</taxon>
        <taxon>Bacillati</taxon>
        <taxon>Actinomycetota</taxon>
        <taxon>Actinomycetes</taxon>
        <taxon>Kitasatosporales</taxon>
        <taxon>Streptomycetaceae</taxon>
        <taxon>Streptomyces</taxon>
    </lineage>
</organism>
<feature type="signal peptide" evidence="2">
    <location>
        <begin position="1"/>
        <end position="30"/>
    </location>
</feature>
<gene>
    <name evidence="3" type="ORF">BJ965_002846</name>
</gene>
<dbReference type="Proteomes" id="UP000565089">
    <property type="component" value="Unassembled WGS sequence"/>
</dbReference>
<feature type="region of interest" description="Disordered" evidence="1">
    <location>
        <begin position="309"/>
        <end position="335"/>
    </location>
</feature>
<name>A0A7W7DMZ2_9ACTN</name>
<sequence length="335" mass="36179">MVLRRALQLIMVIALALAGAVQGGVSTARAEGNGTSTGRQLLFYNHAYGVLDRATADAIEHSPYLRDFADFQVRTTTGSGGQTWTGRYLMGRETYFELFGVGDVPGKDGTLGSTGLGVSTERAGDLPTVIERLRKAGISDAVEFRQTRDFGDGVPVPWFDAVFTTGEYDLFGAWGMEYRPEYFADPRGNTEPASHPGDVGRERYLPDAYRDHLMRDVTGIRLAVTARDLANTLPLLKAGGFAVRSLPGGGAVAKGGGTTIRFDSVPLDQVGLRQIEMSLNHPVSYRHVERIGHSALVVGPGSRAVWTFEEQDRPSAGQDQARSNAGQAQDRPSAF</sequence>
<keyword evidence="2" id="KW-0732">Signal</keyword>
<dbReference type="EMBL" id="JACHMS010000001">
    <property type="protein sequence ID" value="MBB4712964.1"/>
    <property type="molecule type" value="Genomic_DNA"/>
</dbReference>
<dbReference type="AlphaFoldDB" id="A0A7W7DMZ2"/>
<accession>A0A7W7DMZ2</accession>
<feature type="chain" id="PRO_5030845986" evidence="2">
    <location>
        <begin position="31"/>
        <end position="335"/>
    </location>
</feature>
<comment type="caution">
    <text evidence="3">The sequence shown here is derived from an EMBL/GenBank/DDBJ whole genome shotgun (WGS) entry which is preliminary data.</text>
</comment>
<evidence type="ECO:0000256" key="2">
    <source>
        <dbReference type="SAM" id="SignalP"/>
    </source>
</evidence>
<evidence type="ECO:0000256" key="1">
    <source>
        <dbReference type="SAM" id="MobiDB-lite"/>
    </source>
</evidence>
<protein>
    <submittedName>
        <fullName evidence="3">Uncharacterized protein</fullName>
    </submittedName>
</protein>
<reference evidence="3 4" key="1">
    <citation type="submission" date="2020-08" db="EMBL/GenBank/DDBJ databases">
        <title>Sequencing the genomes of 1000 actinobacteria strains.</title>
        <authorList>
            <person name="Klenk H.-P."/>
        </authorList>
    </citation>
    <scope>NUCLEOTIDE SEQUENCE [LARGE SCALE GENOMIC DNA]</scope>
    <source>
        <strain evidence="3 4">DSM 40483</strain>
    </source>
</reference>
<feature type="compositionally biased region" description="Polar residues" evidence="1">
    <location>
        <begin position="317"/>
        <end position="327"/>
    </location>
</feature>
<dbReference type="InterPro" id="IPR043869">
    <property type="entry name" value="DUF5829"/>
</dbReference>
<evidence type="ECO:0000313" key="3">
    <source>
        <dbReference type="EMBL" id="MBB4712964.1"/>
    </source>
</evidence>
<proteinExistence type="predicted"/>
<evidence type="ECO:0000313" key="4">
    <source>
        <dbReference type="Proteomes" id="UP000565089"/>
    </source>
</evidence>
<dbReference type="Pfam" id="PF19147">
    <property type="entry name" value="DUF5829"/>
    <property type="match status" value="1"/>
</dbReference>